<dbReference type="EMBL" id="NCKV01000803">
    <property type="protein sequence ID" value="RWS29691.1"/>
    <property type="molecule type" value="Genomic_DNA"/>
</dbReference>
<dbReference type="SUPFAM" id="SSF52833">
    <property type="entry name" value="Thioredoxin-like"/>
    <property type="match status" value="1"/>
</dbReference>
<name>A0A443SQ78_9ACAR</name>
<gene>
    <name evidence="4" type="ORF">B4U80_07815</name>
</gene>
<dbReference type="VEuPathDB" id="VectorBase:LDEU002351"/>
<organism evidence="4 5">
    <name type="scientific">Leptotrombidium deliense</name>
    <dbReference type="NCBI Taxonomy" id="299467"/>
    <lineage>
        <taxon>Eukaryota</taxon>
        <taxon>Metazoa</taxon>
        <taxon>Ecdysozoa</taxon>
        <taxon>Arthropoda</taxon>
        <taxon>Chelicerata</taxon>
        <taxon>Arachnida</taxon>
        <taxon>Acari</taxon>
        <taxon>Acariformes</taxon>
        <taxon>Trombidiformes</taxon>
        <taxon>Prostigmata</taxon>
        <taxon>Anystina</taxon>
        <taxon>Parasitengona</taxon>
        <taxon>Trombiculoidea</taxon>
        <taxon>Trombiculidae</taxon>
        <taxon>Leptotrombidium</taxon>
    </lineage>
</organism>
<dbReference type="Pfam" id="PF08806">
    <property type="entry name" value="Sep15_SelM"/>
    <property type="match status" value="1"/>
</dbReference>
<dbReference type="Proteomes" id="UP000288716">
    <property type="component" value="Unassembled WGS sequence"/>
</dbReference>
<dbReference type="OrthoDB" id="6495886at2759"/>
<protein>
    <submittedName>
        <fullName evidence="4">Selenoprotein M-like protein</fullName>
    </submittedName>
</protein>
<dbReference type="InterPro" id="IPR014912">
    <property type="entry name" value="Sep15_SelM_dom"/>
</dbReference>
<dbReference type="STRING" id="299467.A0A443SQ78"/>
<feature type="compositionally biased region" description="Basic and acidic residues" evidence="2">
    <location>
        <begin position="47"/>
        <end position="56"/>
    </location>
</feature>
<comment type="similarity">
    <text evidence="1">Belongs to the selenoprotein M/F family.</text>
</comment>
<feature type="domain" description="Selenoprotein F/M" evidence="3">
    <location>
        <begin position="2"/>
        <end position="41"/>
    </location>
</feature>
<evidence type="ECO:0000256" key="2">
    <source>
        <dbReference type="SAM" id="MobiDB-lite"/>
    </source>
</evidence>
<sequence length="68" mass="7667">MIAGAVPELILLNSDAEEIERIELSKKTQEECNELLLKYGFYRKKSSEDAVPDEMKGLPLSRHSSSDL</sequence>
<reference evidence="4 5" key="1">
    <citation type="journal article" date="2018" name="Gigascience">
        <title>Genomes of trombidid mites reveal novel predicted allergens and laterally-transferred genes associated with secondary metabolism.</title>
        <authorList>
            <person name="Dong X."/>
            <person name="Chaisiri K."/>
            <person name="Xia D."/>
            <person name="Armstrong S.D."/>
            <person name="Fang Y."/>
            <person name="Donnelly M.J."/>
            <person name="Kadowaki T."/>
            <person name="McGarry J.W."/>
            <person name="Darby A.C."/>
            <person name="Makepeace B.L."/>
        </authorList>
    </citation>
    <scope>NUCLEOTIDE SEQUENCE [LARGE SCALE GENOMIC DNA]</scope>
    <source>
        <strain evidence="4">UoL-UT</strain>
    </source>
</reference>
<feature type="region of interest" description="Disordered" evidence="2">
    <location>
        <begin position="47"/>
        <end position="68"/>
    </location>
</feature>
<evidence type="ECO:0000256" key="1">
    <source>
        <dbReference type="ARBA" id="ARBA00005742"/>
    </source>
</evidence>
<evidence type="ECO:0000259" key="3">
    <source>
        <dbReference type="Pfam" id="PF08806"/>
    </source>
</evidence>
<dbReference type="AlphaFoldDB" id="A0A443SQ78"/>
<evidence type="ECO:0000313" key="5">
    <source>
        <dbReference type="Proteomes" id="UP000288716"/>
    </source>
</evidence>
<dbReference type="Gene3D" id="3.40.30.50">
    <property type="entry name" value="Sep15/SelM thioredoxin-like domain, active-site redox motif"/>
    <property type="match status" value="1"/>
</dbReference>
<dbReference type="InterPro" id="IPR038219">
    <property type="entry name" value="Sep15/SelM_sf"/>
</dbReference>
<proteinExistence type="inferred from homology"/>
<accession>A0A443SQ78</accession>
<dbReference type="InterPro" id="IPR036249">
    <property type="entry name" value="Thioredoxin-like_sf"/>
</dbReference>
<evidence type="ECO:0000313" key="4">
    <source>
        <dbReference type="EMBL" id="RWS29691.1"/>
    </source>
</evidence>
<keyword evidence="5" id="KW-1185">Reference proteome</keyword>
<comment type="caution">
    <text evidence="4">The sequence shown here is derived from an EMBL/GenBank/DDBJ whole genome shotgun (WGS) entry which is preliminary data.</text>
</comment>